<dbReference type="Gene3D" id="1.10.10.2590">
    <property type="entry name" value="BEN domain"/>
    <property type="match status" value="1"/>
</dbReference>
<evidence type="ECO:0000313" key="4">
    <source>
        <dbReference type="Proteomes" id="UP000828390"/>
    </source>
</evidence>
<sequence length="466" mass="51843">MSDLHPQGDSKLSVVALSAIVFPRKALHEYVVGEEVTAPFQEYAATIYQIGDDRKSLNKTLDSGFKVDFSRMPNHPAAECSMNEKERHKSAEVVPETTMTNRAPLEQIKQPQMSREFLLAAAEQPKKRRTKSGRKPLDGQKKPDHPEWLDEQARQIIERRKSAWSVATQLTQTLVPLPPAQTQVQLPSDQTHVQVPSDQTQVHLPPAQIQVQLPPAQTIIQLPAAQNQVQLPPAQTQVQLPPAQTQVHLPPAQTQVLLPSAQTQVQLPPAQTQVQLPPAQTQVQLPPAQTQVKLPAVQTQVQLPAALTQFLLPQTKIQPVHSSTPIKTGFTGMPQHVGYLEMLSIMEEDNFQVENLEKRTGNRESTTRVNLSTIDAIKASIHYENREAKALMRAMNAIFTRTQLVECSMRGAATSRHGTPRPGLPKAECQAIIEIVAKKFDRPVADVERKMRAALRRLKEILTGLD</sequence>
<evidence type="ECO:0000313" key="3">
    <source>
        <dbReference type="EMBL" id="KAH3702686.1"/>
    </source>
</evidence>
<dbReference type="Proteomes" id="UP000828390">
    <property type="component" value="Unassembled WGS sequence"/>
</dbReference>
<proteinExistence type="predicted"/>
<dbReference type="EMBL" id="JAIWYP010000015">
    <property type="protein sequence ID" value="KAH3702686.1"/>
    <property type="molecule type" value="Genomic_DNA"/>
</dbReference>
<name>A0A9D3YQI2_DREPO</name>
<comment type="caution">
    <text evidence="3">The sequence shown here is derived from an EMBL/GenBank/DDBJ whole genome shotgun (WGS) entry which is preliminary data.</text>
</comment>
<feature type="region of interest" description="Disordered" evidence="1">
    <location>
        <begin position="92"/>
        <end position="148"/>
    </location>
</feature>
<evidence type="ECO:0000259" key="2">
    <source>
        <dbReference type="Pfam" id="PF10523"/>
    </source>
</evidence>
<dbReference type="AlphaFoldDB" id="A0A9D3YQI2"/>
<dbReference type="Pfam" id="PF10523">
    <property type="entry name" value="BEN"/>
    <property type="match status" value="1"/>
</dbReference>
<keyword evidence="4" id="KW-1185">Reference proteome</keyword>
<reference evidence="3" key="1">
    <citation type="journal article" date="2019" name="bioRxiv">
        <title>The Genome of the Zebra Mussel, Dreissena polymorpha: A Resource for Invasive Species Research.</title>
        <authorList>
            <person name="McCartney M.A."/>
            <person name="Auch B."/>
            <person name="Kono T."/>
            <person name="Mallez S."/>
            <person name="Zhang Y."/>
            <person name="Obille A."/>
            <person name="Becker A."/>
            <person name="Abrahante J.E."/>
            <person name="Garbe J."/>
            <person name="Badalamenti J.P."/>
            <person name="Herman A."/>
            <person name="Mangelson H."/>
            <person name="Liachko I."/>
            <person name="Sullivan S."/>
            <person name="Sone E.D."/>
            <person name="Koren S."/>
            <person name="Silverstein K.A.T."/>
            <person name="Beckman K.B."/>
            <person name="Gohl D.M."/>
        </authorList>
    </citation>
    <scope>NUCLEOTIDE SEQUENCE</scope>
    <source>
        <strain evidence="3">Duluth1</strain>
        <tissue evidence="3">Whole animal</tissue>
    </source>
</reference>
<feature type="domain" description="BEN" evidence="2">
    <location>
        <begin position="395"/>
        <end position="457"/>
    </location>
</feature>
<dbReference type="InterPro" id="IPR018379">
    <property type="entry name" value="BEN_domain"/>
</dbReference>
<organism evidence="3 4">
    <name type="scientific">Dreissena polymorpha</name>
    <name type="common">Zebra mussel</name>
    <name type="synonym">Mytilus polymorpha</name>
    <dbReference type="NCBI Taxonomy" id="45954"/>
    <lineage>
        <taxon>Eukaryota</taxon>
        <taxon>Metazoa</taxon>
        <taxon>Spiralia</taxon>
        <taxon>Lophotrochozoa</taxon>
        <taxon>Mollusca</taxon>
        <taxon>Bivalvia</taxon>
        <taxon>Autobranchia</taxon>
        <taxon>Heteroconchia</taxon>
        <taxon>Euheterodonta</taxon>
        <taxon>Imparidentia</taxon>
        <taxon>Neoheterodontei</taxon>
        <taxon>Myida</taxon>
        <taxon>Dreissenoidea</taxon>
        <taxon>Dreissenidae</taxon>
        <taxon>Dreissena</taxon>
    </lineage>
</organism>
<evidence type="ECO:0000256" key="1">
    <source>
        <dbReference type="SAM" id="MobiDB-lite"/>
    </source>
</evidence>
<accession>A0A9D3YQI2</accession>
<protein>
    <recommendedName>
        <fullName evidence="2">BEN domain-containing protein</fullName>
    </recommendedName>
</protein>
<feature type="compositionally biased region" description="Basic and acidic residues" evidence="1">
    <location>
        <begin position="135"/>
        <end position="148"/>
    </location>
</feature>
<reference evidence="3" key="2">
    <citation type="submission" date="2020-11" db="EMBL/GenBank/DDBJ databases">
        <authorList>
            <person name="McCartney M.A."/>
            <person name="Auch B."/>
            <person name="Kono T."/>
            <person name="Mallez S."/>
            <person name="Becker A."/>
            <person name="Gohl D.M."/>
            <person name="Silverstein K.A.T."/>
            <person name="Koren S."/>
            <person name="Bechman K.B."/>
            <person name="Herman A."/>
            <person name="Abrahante J.E."/>
            <person name="Garbe J."/>
        </authorList>
    </citation>
    <scope>NUCLEOTIDE SEQUENCE</scope>
    <source>
        <strain evidence="3">Duluth1</strain>
        <tissue evidence="3">Whole animal</tissue>
    </source>
</reference>
<dbReference type="GO" id="GO:0003677">
    <property type="term" value="F:DNA binding"/>
    <property type="evidence" value="ECO:0007669"/>
    <property type="project" value="InterPro"/>
</dbReference>
<gene>
    <name evidence="3" type="ORF">DPMN_077712</name>
</gene>